<dbReference type="Proteomes" id="UP001195483">
    <property type="component" value="Unassembled WGS sequence"/>
</dbReference>
<name>A0AAE0SSF3_9BIVA</name>
<protein>
    <submittedName>
        <fullName evidence="1">Uncharacterized protein</fullName>
    </submittedName>
</protein>
<proteinExistence type="predicted"/>
<accession>A0AAE0SSF3</accession>
<keyword evidence="2" id="KW-1185">Reference proteome</keyword>
<gene>
    <name evidence="1" type="ORF">CHS0354_010923</name>
</gene>
<organism evidence="1 2">
    <name type="scientific">Potamilus streckersoni</name>
    <dbReference type="NCBI Taxonomy" id="2493646"/>
    <lineage>
        <taxon>Eukaryota</taxon>
        <taxon>Metazoa</taxon>
        <taxon>Spiralia</taxon>
        <taxon>Lophotrochozoa</taxon>
        <taxon>Mollusca</taxon>
        <taxon>Bivalvia</taxon>
        <taxon>Autobranchia</taxon>
        <taxon>Heteroconchia</taxon>
        <taxon>Palaeoheterodonta</taxon>
        <taxon>Unionida</taxon>
        <taxon>Unionoidea</taxon>
        <taxon>Unionidae</taxon>
        <taxon>Ambleminae</taxon>
        <taxon>Lampsilini</taxon>
        <taxon>Potamilus</taxon>
    </lineage>
</organism>
<sequence>MTCFSSRSSAVCSGVGSVYNATAVFSSGGDPSRFGVSSPDTYMDNSYNRSLGTVGVEHGSILVSRDSFGGVNDSSGAGVSSGACGFSRDDFSSNNCSCGSSSGGGGVYNETSGFSGVKTSSRYGVCGPRTSYNRNLGRVGLEQISLVVSRQSSRSGINTYNCQYKYMPVTVRISTYMCVLELVHISDYRNKYIP</sequence>
<dbReference type="AlphaFoldDB" id="A0AAE0SSF3"/>
<comment type="caution">
    <text evidence="1">The sequence shown here is derived from an EMBL/GenBank/DDBJ whole genome shotgun (WGS) entry which is preliminary data.</text>
</comment>
<reference evidence="1" key="1">
    <citation type="journal article" date="2021" name="Genome Biol. Evol.">
        <title>A High-Quality Reference Genome for a Parasitic Bivalve with Doubly Uniparental Inheritance (Bivalvia: Unionida).</title>
        <authorList>
            <person name="Smith C.H."/>
        </authorList>
    </citation>
    <scope>NUCLEOTIDE SEQUENCE</scope>
    <source>
        <strain evidence="1">CHS0354</strain>
    </source>
</reference>
<reference evidence="1" key="3">
    <citation type="submission" date="2023-05" db="EMBL/GenBank/DDBJ databases">
        <authorList>
            <person name="Smith C.H."/>
        </authorList>
    </citation>
    <scope>NUCLEOTIDE SEQUENCE</scope>
    <source>
        <strain evidence="1">CHS0354</strain>
        <tissue evidence="1">Mantle</tissue>
    </source>
</reference>
<evidence type="ECO:0000313" key="2">
    <source>
        <dbReference type="Proteomes" id="UP001195483"/>
    </source>
</evidence>
<evidence type="ECO:0000313" key="1">
    <source>
        <dbReference type="EMBL" id="KAK3597291.1"/>
    </source>
</evidence>
<dbReference type="EMBL" id="JAEAOA010000682">
    <property type="protein sequence ID" value="KAK3597291.1"/>
    <property type="molecule type" value="Genomic_DNA"/>
</dbReference>
<reference evidence="1" key="2">
    <citation type="journal article" date="2021" name="Genome Biol. Evol.">
        <title>Developing a high-quality reference genome for a parasitic bivalve with doubly uniparental inheritance (Bivalvia: Unionida).</title>
        <authorList>
            <person name="Smith C.H."/>
        </authorList>
    </citation>
    <scope>NUCLEOTIDE SEQUENCE</scope>
    <source>
        <strain evidence="1">CHS0354</strain>
        <tissue evidence="1">Mantle</tissue>
    </source>
</reference>